<evidence type="ECO:0000256" key="2">
    <source>
        <dbReference type="ARBA" id="ARBA00011245"/>
    </source>
</evidence>
<proteinExistence type="inferred from homology"/>
<dbReference type="Pfam" id="PF01139">
    <property type="entry name" value="RtcB"/>
    <property type="match status" value="1"/>
</dbReference>
<feature type="active site" description="GMP-histidine intermediate" evidence="12">
    <location>
        <position position="407"/>
    </location>
</feature>
<dbReference type="SUPFAM" id="SSF103365">
    <property type="entry name" value="Hypothetical protein PH1602"/>
    <property type="match status" value="1"/>
</dbReference>
<dbReference type="RefSeq" id="WP_055407426.1">
    <property type="nucleotide sequence ID" value="NZ_CP013011.1"/>
</dbReference>
<dbReference type="GO" id="GO:0006388">
    <property type="term" value="P:tRNA splicing, via endonucleolytic cleavage and ligation"/>
    <property type="evidence" value="ECO:0007669"/>
    <property type="project" value="UniProtKB-ARBA"/>
</dbReference>
<comment type="similarity">
    <text evidence="1 15">Belongs to the RtcB family.</text>
</comment>
<keyword evidence="7 14" id="KW-0464">Manganese</keyword>
<comment type="caution">
    <text evidence="16">The sequence shown here is derived from an EMBL/GenBank/DDBJ whole genome shotgun (WGS) entry which is preliminary data.</text>
</comment>
<dbReference type="GO" id="GO:0005525">
    <property type="term" value="F:GTP binding"/>
    <property type="evidence" value="ECO:0007669"/>
    <property type="project" value="UniProtKB-KW"/>
</dbReference>
<dbReference type="FunFam" id="3.90.1860.10:FF:000001">
    <property type="entry name" value="tRNA-splicing ligase RtcB homolog"/>
    <property type="match status" value="1"/>
</dbReference>
<dbReference type="InterPro" id="IPR001233">
    <property type="entry name" value="RtcB"/>
</dbReference>
<keyword evidence="4 14" id="KW-0479">Metal-binding</keyword>
<dbReference type="GeneID" id="26098506"/>
<gene>
    <name evidence="15" type="primary">rtcB</name>
    <name evidence="16" type="ORF">Pdsh_07450</name>
</gene>
<keyword evidence="17" id="KW-1185">Reference proteome</keyword>
<sequence>MSARIPLKRVSDYEWMIPKGAKPCMRVPSIIFADDFLLEKMKGDLTLVQAANVACLQGIQKYSIVMPDGHQGYGFPIGGVAAMAIDEDGVISPGGVGYDINCGVRVIRTNLDIKDVKPKLRELIEELFRNIPSGLGSTGKIRLSVQELDRVLNEGVEWAVQKGYGWADDPEHIEERGSWSLADASKVSQRAKRRGAEQLGTLGSGNHFLEVQVVDKIYDPEIAKAMGITHEGQIMVMVHTGSRGLGHQVASDYLMIMERAMRKYGIRPPDRELASVPYSTREAQDYLRAMAAAANFAWTNRQLITYWTRESFQRVFHRDPDQLDMKIVYDVAHNIAKIEEHDVDGKRMKLIVHRKGATRAFPPGHPEIPKDYQAIGQPVLIPGSMGTASYILVGVPTGARAWYTAPHGAGRWMSRAAAKRSRSYHEVIRELEQKGILIRASSRATVVEEMPQAYKDVDRVALVAHKVGIAKMVVRLRPIAVTKG</sequence>
<comment type="catalytic activity">
    <reaction evidence="10">
        <text>a 3'-end 3'-phospho-ribonucleotide-RNA + a 5'-end dephospho-ribonucleoside-RNA + GTP = a ribonucleotidyl-ribonucleotide-RNA + GMP + diphosphate</text>
        <dbReference type="Rhea" id="RHEA:68076"/>
        <dbReference type="Rhea" id="RHEA-COMP:10463"/>
        <dbReference type="Rhea" id="RHEA-COMP:13936"/>
        <dbReference type="Rhea" id="RHEA-COMP:17355"/>
        <dbReference type="ChEBI" id="CHEBI:33019"/>
        <dbReference type="ChEBI" id="CHEBI:37565"/>
        <dbReference type="ChEBI" id="CHEBI:58115"/>
        <dbReference type="ChEBI" id="CHEBI:83062"/>
        <dbReference type="ChEBI" id="CHEBI:138284"/>
        <dbReference type="ChEBI" id="CHEBI:173118"/>
        <dbReference type="EC" id="6.5.1.8"/>
    </reaction>
</comment>
<comment type="catalytic activity">
    <reaction evidence="11">
        <text>a 3'-end 2',3'-cyclophospho-ribonucleotide-RNA + a 5'-end dephospho-ribonucleoside-RNA + GTP + H2O = a ribonucleotidyl-ribonucleotide-RNA + GMP + diphosphate + H(+)</text>
        <dbReference type="Rhea" id="RHEA:68080"/>
        <dbReference type="Rhea" id="RHEA-COMP:10464"/>
        <dbReference type="Rhea" id="RHEA-COMP:13936"/>
        <dbReference type="Rhea" id="RHEA-COMP:17355"/>
        <dbReference type="ChEBI" id="CHEBI:15377"/>
        <dbReference type="ChEBI" id="CHEBI:15378"/>
        <dbReference type="ChEBI" id="CHEBI:33019"/>
        <dbReference type="ChEBI" id="CHEBI:37565"/>
        <dbReference type="ChEBI" id="CHEBI:58115"/>
        <dbReference type="ChEBI" id="CHEBI:83064"/>
        <dbReference type="ChEBI" id="CHEBI:138284"/>
        <dbReference type="ChEBI" id="CHEBI:173118"/>
        <dbReference type="EC" id="6.5.1.8"/>
    </reaction>
</comment>
<name>A0A211YMN1_9CREN</name>
<dbReference type="GO" id="GO:0003972">
    <property type="term" value="F:RNA ligase (ATP) activity"/>
    <property type="evidence" value="ECO:0007669"/>
    <property type="project" value="TreeGrafter"/>
</dbReference>
<dbReference type="InterPro" id="IPR036025">
    <property type="entry name" value="RtcB-like_sf"/>
</dbReference>
<evidence type="ECO:0000256" key="6">
    <source>
        <dbReference type="ARBA" id="ARBA00023134"/>
    </source>
</evidence>
<evidence type="ECO:0000313" key="17">
    <source>
        <dbReference type="Proteomes" id="UP000196694"/>
    </source>
</evidence>
<evidence type="ECO:0000256" key="10">
    <source>
        <dbReference type="ARBA" id="ARBA00047746"/>
    </source>
</evidence>
<evidence type="ECO:0000256" key="5">
    <source>
        <dbReference type="ARBA" id="ARBA00022741"/>
    </source>
</evidence>
<dbReference type="EC" id="6.5.1.-" evidence="15"/>
<feature type="binding site" evidence="13">
    <location>
        <position position="389"/>
    </location>
    <ligand>
        <name>GMP</name>
        <dbReference type="ChEBI" id="CHEBI:58115"/>
    </ligand>
</feature>
<dbReference type="Proteomes" id="UP000196694">
    <property type="component" value="Unassembled WGS sequence"/>
</dbReference>
<organism evidence="16 17">
    <name type="scientific">Pyrodictium delaneyi</name>
    <dbReference type="NCBI Taxonomy" id="1273541"/>
    <lineage>
        <taxon>Archaea</taxon>
        <taxon>Thermoproteota</taxon>
        <taxon>Thermoprotei</taxon>
        <taxon>Desulfurococcales</taxon>
        <taxon>Pyrodictiaceae</taxon>
        <taxon>Pyrodictium</taxon>
    </lineage>
</organism>
<keyword evidence="6 13" id="KW-0342">GTP-binding</keyword>
<keyword evidence="5 13" id="KW-0547">Nucleotide-binding</keyword>
<accession>A0A211YMN1</accession>
<feature type="binding site" evidence="14">
    <location>
        <position position="207"/>
    </location>
    <ligand>
        <name>Mn(2+)</name>
        <dbReference type="ChEBI" id="CHEBI:29035"/>
        <label>1</label>
    </ligand>
</feature>
<dbReference type="OrthoDB" id="9887at2157"/>
<dbReference type="GO" id="GO:0046872">
    <property type="term" value="F:metal ion binding"/>
    <property type="evidence" value="ECO:0007669"/>
    <property type="project" value="UniProtKB-UniRule"/>
</dbReference>
<evidence type="ECO:0000256" key="3">
    <source>
        <dbReference type="ARBA" id="ARBA00022598"/>
    </source>
</evidence>
<evidence type="ECO:0000256" key="14">
    <source>
        <dbReference type="PIRSR" id="PIRSR601233-3"/>
    </source>
</evidence>
<evidence type="ECO:0000256" key="15">
    <source>
        <dbReference type="RuleBase" id="RU371113"/>
    </source>
</evidence>
<evidence type="ECO:0000256" key="9">
    <source>
        <dbReference type="ARBA" id="ARBA00045316"/>
    </source>
</evidence>
<feature type="binding site" evidence="13">
    <location>
        <begin position="333"/>
        <end position="334"/>
    </location>
    <ligand>
        <name>GMP</name>
        <dbReference type="ChEBI" id="CHEBI:58115"/>
    </ligand>
</feature>
<comment type="cofactor">
    <cofactor evidence="14 15">
        <name>Mn(2+)</name>
        <dbReference type="ChEBI" id="CHEBI:29035"/>
    </cofactor>
    <text evidence="14 15">Binds 2 manganese ions per subunit.</text>
</comment>
<feature type="binding site" evidence="13">
    <location>
        <position position="483"/>
    </location>
    <ligand>
        <name>GMP</name>
        <dbReference type="ChEBI" id="CHEBI:58115"/>
    </ligand>
</feature>
<dbReference type="AlphaFoldDB" id="A0A211YMN1"/>
<dbReference type="EMBL" id="NCQP01000006">
    <property type="protein sequence ID" value="OWJ54312.1"/>
    <property type="molecule type" value="Genomic_DNA"/>
</dbReference>
<evidence type="ECO:0000256" key="4">
    <source>
        <dbReference type="ARBA" id="ARBA00022723"/>
    </source>
</evidence>
<protein>
    <recommendedName>
        <fullName evidence="8 15">tRNA-splicing ligase RtcB</fullName>
        <ecNumber evidence="15">6.5.1.-</ecNumber>
    </recommendedName>
</protein>
<dbReference type="PANTHER" id="PTHR11118:SF1">
    <property type="entry name" value="RNA-SPLICING LIGASE RTCB HOMOLOG"/>
    <property type="match status" value="1"/>
</dbReference>
<evidence type="ECO:0000256" key="13">
    <source>
        <dbReference type="PIRSR" id="PIRSR601233-2"/>
    </source>
</evidence>
<reference evidence="16 17" key="1">
    <citation type="submission" date="2017-05" db="EMBL/GenBank/DDBJ databases">
        <title>The draft genome of the hyperthermophilic archaeon 'Pyrodictium delaneyi strain Hulk', an iron and nitrate reducer, reveals the capacity for sulfate reduction.</title>
        <authorList>
            <person name="Demey L.M."/>
            <person name="Miller C."/>
            <person name="Manzella M."/>
            <person name="Reguera G."/>
            <person name="Kashefi K."/>
        </authorList>
    </citation>
    <scope>NUCLEOTIDE SEQUENCE [LARGE SCALE GENOMIC DNA]</scope>
    <source>
        <strain evidence="16 17">Hulk</strain>
    </source>
</reference>
<feature type="binding site" evidence="13">
    <location>
        <begin position="206"/>
        <end position="210"/>
    </location>
    <ligand>
        <name>GMP</name>
        <dbReference type="ChEBI" id="CHEBI:58115"/>
    </ligand>
</feature>
<comment type="function">
    <text evidence="9">Essential for tRNA splicing and maturation. Acts by directly joining spliced tRNA halves to mature-sized tRNAs. Joins RNA with 2',3'-cyclic-phosphate or 3'-phosphate ends to RNA with 5'-hydroxy ends.</text>
</comment>
<evidence type="ECO:0000313" key="16">
    <source>
        <dbReference type="EMBL" id="OWJ54312.1"/>
    </source>
</evidence>
<keyword evidence="3 15" id="KW-0436">Ligase</keyword>
<feature type="binding site" evidence="14">
    <location>
        <position position="99"/>
    </location>
    <ligand>
        <name>Mn(2+)</name>
        <dbReference type="ChEBI" id="CHEBI:29035"/>
        <label>1</label>
    </ligand>
</feature>
<dbReference type="PANTHER" id="PTHR11118">
    <property type="entry name" value="RNA-SPLICING LIGASE RTCB HOMOLOG"/>
    <property type="match status" value="1"/>
</dbReference>
<dbReference type="Gene3D" id="3.90.1860.10">
    <property type="entry name" value="tRNA-splicing ligase RtcB"/>
    <property type="match status" value="1"/>
</dbReference>
<feature type="binding site" evidence="14">
    <location>
        <position position="239"/>
    </location>
    <ligand>
        <name>Mn(2+)</name>
        <dbReference type="ChEBI" id="CHEBI:29035"/>
        <label>2</label>
    </ligand>
</feature>
<evidence type="ECO:0000256" key="11">
    <source>
        <dbReference type="ARBA" id="ARBA00049514"/>
    </source>
</evidence>
<evidence type="ECO:0000256" key="7">
    <source>
        <dbReference type="ARBA" id="ARBA00023211"/>
    </source>
</evidence>
<feature type="binding site" evidence="13">
    <location>
        <begin position="382"/>
        <end position="385"/>
    </location>
    <ligand>
        <name>GMP</name>
        <dbReference type="ChEBI" id="CHEBI:58115"/>
    </ligand>
</feature>
<feature type="binding site" evidence="14">
    <location>
        <position position="333"/>
    </location>
    <ligand>
        <name>Mn(2+)</name>
        <dbReference type="ChEBI" id="CHEBI:29035"/>
        <label>2</label>
    </ligand>
</feature>
<comment type="subunit">
    <text evidence="2 15">Monomer.</text>
</comment>
<feature type="binding site" evidence="13">
    <location>
        <begin position="407"/>
        <end position="410"/>
    </location>
    <ligand>
        <name>GMP</name>
        <dbReference type="ChEBI" id="CHEBI:58115"/>
    </ligand>
</feature>
<evidence type="ECO:0000256" key="12">
    <source>
        <dbReference type="PIRSR" id="PIRSR601233-1"/>
    </source>
</evidence>
<evidence type="ECO:0000256" key="1">
    <source>
        <dbReference type="ARBA" id="ARBA00008071"/>
    </source>
</evidence>
<dbReference type="GO" id="GO:0170057">
    <property type="term" value="F:RNA ligase (GTP) activity"/>
    <property type="evidence" value="ECO:0007669"/>
    <property type="project" value="UniProtKB-EC"/>
</dbReference>
<evidence type="ECO:0000256" key="8">
    <source>
        <dbReference type="ARBA" id="ARBA00033766"/>
    </source>
</evidence>